<feature type="transmembrane region" description="Helical" evidence="7">
    <location>
        <begin position="101"/>
        <end position="124"/>
    </location>
</feature>
<evidence type="ECO:0000256" key="6">
    <source>
        <dbReference type="ARBA" id="ARBA00023136"/>
    </source>
</evidence>
<dbReference type="PROSITE" id="PS50928">
    <property type="entry name" value="ABC_TM1"/>
    <property type="match status" value="1"/>
</dbReference>
<feature type="transmembrane region" description="Helical" evidence="7">
    <location>
        <begin position="73"/>
        <end position="94"/>
    </location>
</feature>
<feature type="transmembrane region" description="Helical" evidence="7">
    <location>
        <begin position="205"/>
        <end position="224"/>
    </location>
</feature>
<feature type="transmembrane region" description="Helical" evidence="7">
    <location>
        <begin position="156"/>
        <end position="178"/>
    </location>
</feature>
<evidence type="ECO:0000256" key="1">
    <source>
        <dbReference type="ARBA" id="ARBA00004651"/>
    </source>
</evidence>
<dbReference type="Pfam" id="PF00528">
    <property type="entry name" value="BPD_transp_1"/>
    <property type="match status" value="1"/>
</dbReference>
<dbReference type="GO" id="GO:0005886">
    <property type="term" value="C:plasma membrane"/>
    <property type="evidence" value="ECO:0007669"/>
    <property type="project" value="UniProtKB-SubCell"/>
</dbReference>
<dbReference type="Proteomes" id="UP000254939">
    <property type="component" value="Unassembled WGS sequence"/>
</dbReference>
<accession>A0A370KJ27</accession>
<evidence type="ECO:0000259" key="8">
    <source>
        <dbReference type="PROSITE" id="PS50928"/>
    </source>
</evidence>
<evidence type="ECO:0000313" key="10">
    <source>
        <dbReference type="Proteomes" id="UP000254939"/>
    </source>
</evidence>
<evidence type="ECO:0000313" key="9">
    <source>
        <dbReference type="EMBL" id="RDJ05782.1"/>
    </source>
</evidence>
<protein>
    <submittedName>
        <fullName evidence="9">Sugar ABC transporter permease</fullName>
    </submittedName>
</protein>
<evidence type="ECO:0000256" key="7">
    <source>
        <dbReference type="RuleBase" id="RU363032"/>
    </source>
</evidence>
<reference evidence="9 10" key="1">
    <citation type="submission" date="2017-03" db="EMBL/GenBank/DDBJ databases">
        <title>Genome analysis of Rhizobial strains effectives or ineffectives for nitrogen fixation isolated from bean seeds.</title>
        <authorList>
            <person name="Peralta H."/>
            <person name="Aguilar-Vera A."/>
            <person name="Mora Y."/>
            <person name="Vargas-Lagunas C."/>
            <person name="Girard L."/>
            <person name="Mora J."/>
        </authorList>
    </citation>
    <scope>NUCLEOTIDE SEQUENCE [LARGE SCALE GENOMIC DNA]</scope>
    <source>
        <strain evidence="9 10">CCGM3</strain>
    </source>
</reference>
<keyword evidence="2 7" id="KW-0813">Transport</keyword>
<comment type="similarity">
    <text evidence="7">Belongs to the binding-protein-dependent transport system permease family.</text>
</comment>
<dbReference type="SUPFAM" id="SSF161098">
    <property type="entry name" value="MetI-like"/>
    <property type="match status" value="1"/>
</dbReference>
<keyword evidence="4 7" id="KW-0812">Transmembrane</keyword>
<feature type="domain" description="ABC transmembrane type-1" evidence="8">
    <location>
        <begin position="69"/>
        <end position="282"/>
    </location>
</feature>
<keyword evidence="6 7" id="KW-0472">Membrane</keyword>
<evidence type="ECO:0000256" key="2">
    <source>
        <dbReference type="ARBA" id="ARBA00022448"/>
    </source>
</evidence>
<name>A0A370KJ27_9HYPH</name>
<dbReference type="CDD" id="cd06261">
    <property type="entry name" value="TM_PBP2"/>
    <property type="match status" value="1"/>
</dbReference>
<dbReference type="RefSeq" id="WP_040676008.1">
    <property type="nucleotide sequence ID" value="NZ_KZ857266.1"/>
</dbReference>
<evidence type="ECO:0000256" key="4">
    <source>
        <dbReference type="ARBA" id="ARBA00022692"/>
    </source>
</evidence>
<feature type="transmembrane region" description="Helical" evidence="7">
    <location>
        <begin position="264"/>
        <end position="285"/>
    </location>
</feature>
<gene>
    <name evidence="9" type="ORF">B5K06_25465</name>
</gene>
<feature type="transmembrane region" description="Helical" evidence="7">
    <location>
        <begin position="130"/>
        <end position="149"/>
    </location>
</feature>
<dbReference type="InterPro" id="IPR035906">
    <property type="entry name" value="MetI-like_sf"/>
</dbReference>
<keyword evidence="5 7" id="KW-1133">Transmembrane helix</keyword>
<dbReference type="InterPro" id="IPR000515">
    <property type="entry name" value="MetI-like"/>
</dbReference>
<keyword evidence="3" id="KW-1003">Cell membrane</keyword>
<proteinExistence type="inferred from homology"/>
<dbReference type="GO" id="GO:0055085">
    <property type="term" value="P:transmembrane transport"/>
    <property type="evidence" value="ECO:0007669"/>
    <property type="project" value="InterPro"/>
</dbReference>
<dbReference type="InterPro" id="IPR051393">
    <property type="entry name" value="ABC_transporter_permease"/>
</dbReference>
<comment type="subcellular location">
    <subcellularLocation>
        <location evidence="1 7">Cell membrane</location>
        <topology evidence="1 7">Multi-pass membrane protein</topology>
    </subcellularLocation>
</comment>
<comment type="caution">
    <text evidence="9">The sequence shown here is derived from an EMBL/GenBank/DDBJ whole genome shotgun (WGS) entry which is preliminary data.</text>
</comment>
<dbReference type="Gene3D" id="1.10.3720.10">
    <property type="entry name" value="MetI-like"/>
    <property type="match status" value="1"/>
</dbReference>
<sequence length="294" mass="33133">MLRNKRSEALMAAMLVAPFVAIYGLVFIYPTIRLFMISFTDAPLIGRGSFVGLENYARLWGERRFNVALWNTAYFVLLTVVPGTFTAFAIALGINRLQGRLQAFVLALFFLPYILPVSVVYLIWDWTLNFQFGIAMYLFDILGISRVPVFKSTSWFMPAVAFITIWWTAGFSILLFLAGLRAIPAEIYEAAALDNASTWATFRRITWPLMWPITALVLTIQLILQMKIFDQVYLFSTGGRPNDNLVLVYYVFQRAFQSDQGGRAAAAAVVLFIIVIGVSVINFQLTRLSKGGAR</sequence>
<evidence type="ECO:0000256" key="5">
    <source>
        <dbReference type="ARBA" id="ARBA00022989"/>
    </source>
</evidence>
<feature type="transmembrane region" description="Helical" evidence="7">
    <location>
        <begin position="12"/>
        <end position="32"/>
    </location>
</feature>
<dbReference type="PANTHER" id="PTHR30193">
    <property type="entry name" value="ABC TRANSPORTER PERMEASE PROTEIN"/>
    <property type="match status" value="1"/>
</dbReference>
<dbReference type="AlphaFoldDB" id="A0A370KJ27"/>
<dbReference type="PANTHER" id="PTHR30193:SF41">
    <property type="entry name" value="DIACETYLCHITOBIOSE UPTAKE SYSTEM PERMEASE PROTEIN NGCF"/>
    <property type="match status" value="1"/>
</dbReference>
<dbReference type="EMBL" id="NAAC01000031">
    <property type="protein sequence ID" value="RDJ05782.1"/>
    <property type="molecule type" value="Genomic_DNA"/>
</dbReference>
<evidence type="ECO:0000256" key="3">
    <source>
        <dbReference type="ARBA" id="ARBA00022475"/>
    </source>
</evidence>
<organism evidence="9 10">
    <name type="scientific">Rhizobium grahamii</name>
    <dbReference type="NCBI Taxonomy" id="1120045"/>
    <lineage>
        <taxon>Bacteria</taxon>
        <taxon>Pseudomonadati</taxon>
        <taxon>Pseudomonadota</taxon>
        <taxon>Alphaproteobacteria</taxon>
        <taxon>Hyphomicrobiales</taxon>
        <taxon>Rhizobiaceae</taxon>
        <taxon>Rhizobium/Agrobacterium group</taxon>
        <taxon>Rhizobium</taxon>
    </lineage>
</organism>